<protein>
    <submittedName>
        <fullName evidence="1">Uncharacterized protein</fullName>
    </submittedName>
</protein>
<reference evidence="1" key="2">
    <citation type="submission" date="2013-09" db="EMBL/GenBank/DDBJ databases">
        <title>Draft genome sequence of Anaerotruncus colihominis(DSM 17241).</title>
        <authorList>
            <person name="Sudarsanam P."/>
            <person name="Ley R."/>
            <person name="Guruge J."/>
            <person name="Turnbaugh P.J."/>
            <person name="Mahowald M."/>
            <person name="Liep D."/>
            <person name="Gordon J."/>
        </authorList>
    </citation>
    <scope>NUCLEOTIDE SEQUENCE</scope>
    <source>
        <strain evidence="1">DSM 17241</strain>
    </source>
</reference>
<accession>B0P7D2</accession>
<sequence length="99" mass="11917">MRYKQHNTYVVTCNHLREIYQIFCIEIDRRHISVYDDSVDKQSRAENENNFSSGKNKNAGMLLKTHKYFCESCRNKAPLFWMRRLCQRVQNVNRKEGVL</sequence>
<organism evidence="1 2">
    <name type="scientific">Anaerotruncus colihominis DSM 17241</name>
    <dbReference type="NCBI Taxonomy" id="445972"/>
    <lineage>
        <taxon>Bacteria</taxon>
        <taxon>Bacillati</taxon>
        <taxon>Bacillota</taxon>
        <taxon>Clostridia</taxon>
        <taxon>Eubacteriales</taxon>
        <taxon>Oscillospiraceae</taxon>
        <taxon>Anaerotruncus</taxon>
    </lineage>
</organism>
<comment type="caution">
    <text evidence="1">The sequence shown here is derived from an EMBL/GenBank/DDBJ whole genome shotgun (WGS) entry which is preliminary data.</text>
</comment>
<gene>
    <name evidence="1" type="ORF">ANACOL_00662</name>
</gene>
<reference evidence="1" key="1">
    <citation type="submission" date="2007-11" db="EMBL/GenBank/DDBJ databases">
        <authorList>
            <person name="Fulton L."/>
            <person name="Clifton S."/>
            <person name="Fulton B."/>
            <person name="Xu J."/>
            <person name="Minx P."/>
            <person name="Pepin K.H."/>
            <person name="Johnson M."/>
            <person name="Thiruvilangam P."/>
            <person name="Bhonagiri V."/>
            <person name="Nash W.E."/>
            <person name="Mardis E.R."/>
            <person name="Wilson R.K."/>
        </authorList>
    </citation>
    <scope>NUCLEOTIDE SEQUENCE [LARGE SCALE GENOMIC DNA]</scope>
    <source>
        <strain evidence="1">DSM 17241</strain>
    </source>
</reference>
<dbReference type="AlphaFoldDB" id="B0P7D2"/>
<evidence type="ECO:0000313" key="1">
    <source>
        <dbReference type="EMBL" id="EDS12434.1"/>
    </source>
</evidence>
<dbReference type="HOGENOM" id="CLU_2314260_0_0_9"/>
<dbReference type="Proteomes" id="UP000003803">
    <property type="component" value="Unassembled WGS sequence"/>
</dbReference>
<evidence type="ECO:0000313" key="2">
    <source>
        <dbReference type="Proteomes" id="UP000003803"/>
    </source>
</evidence>
<dbReference type="EMBL" id="ABGD02000006">
    <property type="protein sequence ID" value="EDS12434.1"/>
    <property type="molecule type" value="Genomic_DNA"/>
</dbReference>
<name>B0P7D2_9FIRM</name>
<proteinExistence type="predicted"/>
<keyword evidence="2" id="KW-1185">Reference proteome</keyword>